<dbReference type="NCBIfam" id="TIGR01958">
    <property type="entry name" value="nuoE_fam"/>
    <property type="match status" value="1"/>
</dbReference>
<keyword evidence="3" id="KW-0479">Metal-binding</keyword>
<dbReference type="GO" id="GO:0031967">
    <property type="term" value="C:organelle envelope"/>
    <property type="evidence" value="ECO:0007669"/>
    <property type="project" value="UniProtKB-ARBA"/>
</dbReference>
<organism evidence="11 12">
    <name type="scientific">Methylobrevis albus</name>
    <dbReference type="NCBI Taxonomy" id="2793297"/>
    <lineage>
        <taxon>Bacteria</taxon>
        <taxon>Pseudomonadati</taxon>
        <taxon>Pseudomonadota</taxon>
        <taxon>Alphaproteobacteria</taxon>
        <taxon>Hyphomicrobiales</taxon>
        <taxon>Pleomorphomonadaceae</taxon>
        <taxon>Methylobrevis</taxon>
    </lineage>
</organism>
<evidence type="ECO:0000256" key="4">
    <source>
        <dbReference type="ARBA" id="ARBA00022967"/>
    </source>
</evidence>
<proteinExistence type="inferred from homology"/>
<dbReference type="GO" id="GO:0022890">
    <property type="term" value="F:inorganic cation transmembrane transporter activity"/>
    <property type="evidence" value="ECO:0007669"/>
    <property type="project" value="UniProtKB-ARBA"/>
</dbReference>
<dbReference type="GO" id="GO:1902494">
    <property type="term" value="C:catalytic complex"/>
    <property type="evidence" value="ECO:0007669"/>
    <property type="project" value="UniProtKB-ARBA"/>
</dbReference>
<dbReference type="InterPro" id="IPR036249">
    <property type="entry name" value="Thioredoxin-like_sf"/>
</dbReference>
<dbReference type="GO" id="GO:0046872">
    <property type="term" value="F:metal ion binding"/>
    <property type="evidence" value="ECO:0007669"/>
    <property type="project" value="UniProtKB-KW"/>
</dbReference>
<evidence type="ECO:0000256" key="2">
    <source>
        <dbReference type="ARBA" id="ARBA00022714"/>
    </source>
</evidence>
<keyword evidence="5" id="KW-0408">Iron</keyword>
<dbReference type="Gene3D" id="1.10.10.1590">
    <property type="entry name" value="NADH-quinone oxidoreductase subunit E"/>
    <property type="match status" value="1"/>
</dbReference>
<dbReference type="InterPro" id="IPR002023">
    <property type="entry name" value="NuoE-like"/>
</dbReference>
<dbReference type="AlphaFoldDB" id="A0A931I5W5"/>
<dbReference type="GO" id="GO:0003954">
    <property type="term" value="F:NADH dehydrogenase activity"/>
    <property type="evidence" value="ECO:0007669"/>
    <property type="project" value="TreeGrafter"/>
</dbReference>
<dbReference type="InterPro" id="IPR041921">
    <property type="entry name" value="NuoE_N"/>
</dbReference>
<dbReference type="PROSITE" id="PS01099">
    <property type="entry name" value="COMPLEX1_24K"/>
    <property type="match status" value="1"/>
</dbReference>
<dbReference type="FunFam" id="3.40.30.10:FF:000022">
    <property type="entry name" value="NADH dehydrogenase flavoprotein 2, mitochondrial"/>
    <property type="match status" value="1"/>
</dbReference>
<evidence type="ECO:0000313" key="11">
    <source>
        <dbReference type="EMBL" id="MBH0239780.1"/>
    </source>
</evidence>
<comment type="catalytic activity">
    <reaction evidence="9">
        <text>a quinone + NADH + 5 H(+)(in) = a quinol + NAD(+) + 4 H(+)(out)</text>
        <dbReference type="Rhea" id="RHEA:57888"/>
        <dbReference type="ChEBI" id="CHEBI:15378"/>
        <dbReference type="ChEBI" id="CHEBI:24646"/>
        <dbReference type="ChEBI" id="CHEBI:57540"/>
        <dbReference type="ChEBI" id="CHEBI:57945"/>
        <dbReference type="ChEBI" id="CHEBI:132124"/>
    </reaction>
</comment>
<dbReference type="SUPFAM" id="SSF52833">
    <property type="entry name" value="Thioredoxin-like"/>
    <property type="match status" value="1"/>
</dbReference>
<gene>
    <name evidence="11" type="primary">nuoE</name>
    <name evidence="11" type="ORF">I5731_18315</name>
</gene>
<reference evidence="11" key="1">
    <citation type="submission" date="2020-12" db="EMBL/GenBank/DDBJ databases">
        <title>Methylobrevis albus sp. nov., isolated from fresh water lack sediment.</title>
        <authorList>
            <person name="Zou Q."/>
        </authorList>
    </citation>
    <scope>NUCLEOTIDE SEQUENCE</scope>
    <source>
        <strain evidence="11">L22</strain>
    </source>
</reference>
<keyword evidence="11" id="KW-0560">Oxidoreductase</keyword>
<dbReference type="GO" id="GO:0022804">
    <property type="term" value="F:active transmembrane transporter activity"/>
    <property type="evidence" value="ECO:0007669"/>
    <property type="project" value="UniProtKB-ARBA"/>
</dbReference>
<evidence type="ECO:0000256" key="8">
    <source>
        <dbReference type="ARBA" id="ARBA00034078"/>
    </source>
</evidence>
<dbReference type="Gene3D" id="3.40.30.10">
    <property type="entry name" value="Glutaredoxin"/>
    <property type="match status" value="1"/>
</dbReference>
<keyword evidence="4" id="KW-1278">Translocase</keyword>
<dbReference type="RefSeq" id="WP_197312856.1">
    <property type="nucleotide sequence ID" value="NZ_JADZLT010000056.1"/>
</dbReference>
<feature type="region of interest" description="Disordered" evidence="10">
    <location>
        <begin position="233"/>
        <end position="290"/>
    </location>
</feature>
<dbReference type="GO" id="GO:0008324">
    <property type="term" value="F:monoatomic cation transmembrane transporter activity"/>
    <property type="evidence" value="ECO:0007669"/>
    <property type="project" value="UniProtKB-ARBA"/>
</dbReference>
<dbReference type="Proteomes" id="UP000631694">
    <property type="component" value="Unassembled WGS sequence"/>
</dbReference>
<keyword evidence="2" id="KW-0001">2Fe-2S</keyword>
<accession>A0A931I5W5</accession>
<dbReference type="Pfam" id="PF01257">
    <property type="entry name" value="2Fe-2S_thioredx"/>
    <property type="match status" value="1"/>
</dbReference>
<evidence type="ECO:0000256" key="6">
    <source>
        <dbReference type="ARBA" id="ARBA00023014"/>
    </source>
</evidence>
<dbReference type="GO" id="GO:0031090">
    <property type="term" value="C:organelle membrane"/>
    <property type="evidence" value="ECO:0007669"/>
    <property type="project" value="UniProtKB-ARBA"/>
</dbReference>
<dbReference type="GO" id="GO:0051537">
    <property type="term" value="F:2 iron, 2 sulfur cluster binding"/>
    <property type="evidence" value="ECO:0007669"/>
    <property type="project" value="UniProtKB-KW"/>
</dbReference>
<sequence length="384" mass="41553">MAVRRLYKDQPESFEFSAETQAFAAAAVKKFPPGRQASAVIPLLWQVQLQEGWVSEPAIRRVADFLGMPYIRVLEVATFYTMFQLQPVGAKAHIQVCGTTPCMLRGAEELIAICKSRIAPHAHELSADGAFSWEEVECLGACVNAPMVQVVKDTYEDLTPETFEALLDTFAAGGMPTPGPQNGRWYAAAEGGDTTLTDPDLYKGKPAAVEAPIAAEPEAPTLAEADAVVPEAATAGVSPATEEASHEHAGRPTGEGRADEEVVRAQPGDGDETEISGSEPISEERAISPVDDEHRPELLTAAPEGPADDLKLIWGVGPKLEAMLHEMGVYRFDQIAGWNDENIAWVDQRLGTFRGRASRDKWVEQARKLAGGWRPTDPDGDRPV</sequence>
<evidence type="ECO:0000256" key="3">
    <source>
        <dbReference type="ARBA" id="ARBA00022723"/>
    </source>
</evidence>
<dbReference type="EC" id="1.6.5.11" evidence="11"/>
<keyword evidence="6" id="KW-0411">Iron-sulfur</keyword>
<comment type="caution">
    <text evidence="11">The sequence shown here is derived from an EMBL/GenBank/DDBJ whole genome shotgun (WGS) entry which is preliminary data.</text>
</comment>
<evidence type="ECO:0000256" key="1">
    <source>
        <dbReference type="ARBA" id="ARBA00010643"/>
    </source>
</evidence>
<dbReference type="GO" id="GO:0098662">
    <property type="term" value="P:inorganic cation transmembrane transport"/>
    <property type="evidence" value="ECO:0007669"/>
    <property type="project" value="UniProtKB-ARBA"/>
</dbReference>
<evidence type="ECO:0000256" key="9">
    <source>
        <dbReference type="ARBA" id="ARBA00047712"/>
    </source>
</evidence>
<dbReference type="InterPro" id="IPR042128">
    <property type="entry name" value="NuoE_dom"/>
</dbReference>
<dbReference type="NCBIfam" id="NF005724">
    <property type="entry name" value="PRK07539.1-4"/>
    <property type="match status" value="1"/>
</dbReference>
<keyword evidence="12" id="KW-1185">Reference proteome</keyword>
<dbReference type="GO" id="GO:0098796">
    <property type="term" value="C:membrane protein complex"/>
    <property type="evidence" value="ECO:0007669"/>
    <property type="project" value="UniProtKB-ARBA"/>
</dbReference>
<dbReference type="EMBL" id="JADZLT010000056">
    <property type="protein sequence ID" value="MBH0239780.1"/>
    <property type="molecule type" value="Genomic_DNA"/>
</dbReference>
<keyword evidence="7" id="KW-0520">NAD</keyword>
<dbReference type="FunFam" id="1.10.10.1590:FF:000001">
    <property type="entry name" value="NADH-quinone oxidoreductase subunit E"/>
    <property type="match status" value="1"/>
</dbReference>
<dbReference type="PANTHER" id="PTHR10371:SF3">
    <property type="entry name" value="NADH DEHYDROGENASE [UBIQUINONE] FLAVOPROTEIN 2, MITOCHONDRIAL"/>
    <property type="match status" value="1"/>
</dbReference>
<dbReference type="PANTHER" id="PTHR10371">
    <property type="entry name" value="NADH DEHYDROGENASE UBIQUINONE FLAVOPROTEIN 2, MITOCHONDRIAL"/>
    <property type="match status" value="1"/>
</dbReference>
<dbReference type="CDD" id="cd03064">
    <property type="entry name" value="TRX_Fd_NuoE"/>
    <property type="match status" value="1"/>
</dbReference>
<feature type="compositionally biased region" description="Basic and acidic residues" evidence="10">
    <location>
        <begin position="243"/>
        <end position="263"/>
    </location>
</feature>
<comment type="similarity">
    <text evidence="1">Belongs to the complex I 24 kDa subunit family.</text>
</comment>
<name>A0A931I5W5_9HYPH</name>
<evidence type="ECO:0000256" key="5">
    <source>
        <dbReference type="ARBA" id="ARBA00023004"/>
    </source>
</evidence>
<protein>
    <submittedName>
        <fullName evidence="11">NADH-quinone oxidoreductase subunit NuoE</fullName>
        <ecNumber evidence="11">1.6.5.11</ecNumber>
    </submittedName>
</protein>
<comment type="cofactor">
    <cofactor evidence="8">
        <name>[2Fe-2S] cluster</name>
        <dbReference type="ChEBI" id="CHEBI:190135"/>
    </cofactor>
</comment>
<evidence type="ECO:0000256" key="10">
    <source>
        <dbReference type="SAM" id="MobiDB-lite"/>
    </source>
</evidence>
<evidence type="ECO:0000256" key="7">
    <source>
        <dbReference type="ARBA" id="ARBA00023027"/>
    </source>
</evidence>
<evidence type="ECO:0000313" key="12">
    <source>
        <dbReference type="Proteomes" id="UP000631694"/>
    </source>
</evidence>